<comment type="caution">
    <text evidence="2">The sequence shown here is derived from an EMBL/GenBank/DDBJ whole genome shotgun (WGS) entry which is preliminary data.</text>
</comment>
<protein>
    <submittedName>
        <fullName evidence="2">Uncharacterized protein</fullName>
    </submittedName>
</protein>
<dbReference type="EMBL" id="CAXAMN010016836">
    <property type="protein sequence ID" value="CAK9049206.1"/>
    <property type="molecule type" value="Genomic_DNA"/>
</dbReference>
<organism evidence="2 3">
    <name type="scientific">Durusdinium trenchii</name>
    <dbReference type="NCBI Taxonomy" id="1381693"/>
    <lineage>
        <taxon>Eukaryota</taxon>
        <taxon>Sar</taxon>
        <taxon>Alveolata</taxon>
        <taxon>Dinophyceae</taxon>
        <taxon>Suessiales</taxon>
        <taxon>Symbiodiniaceae</taxon>
        <taxon>Durusdinium</taxon>
    </lineage>
</organism>
<sequence length="513" mass="55577">MFTDPAVNPMKLQWLVFFSGSPSRGDWKRVDAASRIVRAALSCNSQCHLVFEDRTCISIEPHFLLGVWTGTEAHYFELIQSIVKGETYPGVLLQGNSSRMALKECLSTLIIQQMPNIDVVLDFREDGAMVLGGFGEQRPPSRPTAALCVIGGVRDIHQREHDVLNTICEQLQKPQLSVSLGSKAELTSKCIKAVGEMNRSVHFGNAVSSLLAKTRDPPPHAPSRRPHLHLIVLTPGGLTLSEFVERPGTATMVVDAFIHSHGIYSNTWLSILSLKGESLTIQAPGKCLAEADATDFLKEKLRRNVPRNLEETLRDGKQHLQRALVVDEERPGLQMFDSVASPEDMKVPVVVIFTNNREEREKTLDALGAAGIVFHGQASMGGLGPGLAYANMLHNSALLAPVLKAPLARRPAPKPLQPSCPTVSLSSRVPAHERPKGVRRLAPWATKQPEASPDDTTLSKGQSMSGDREAPAAPDVTSDPVVDAAPTATPTDPSDADPTPDGAASSAETRWEK</sequence>
<feature type="compositionally biased region" description="Low complexity" evidence="1">
    <location>
        <begin position="479"/>
        <end position="507"/>
    </location>
</feature>
<gene>
    <name evidence="2" type="ORF">CCMP2556_LOCUS25230</name>
</gene>
<dbReference type="Proteomes" id="UP001642484">
    <property type="component" value="Unassembled WGS sequence"/>
</dbReference>
<reference evidence="2 3" key="1">
    <citation type="submission" date="2024-02" db="EMBL/GenBank/DDBJ databases">
        <authorList>
            <person name="Chen Y."/>
            <person name="Shah S."/>
            <person name="Dougan E. K."/>
            <person name="Thang M."/>
            <person name="Chan C."/>
        </authorList>
    </citation>
    <scope>NUCLEOTIDE SEQUENCE [LARGE SCALE GENOMIC DNA]</scope>
</reference>
<accession>A0ABP0MDI3</accession>
<keyword evidence="3" id="KW-1185">Reference proteome</keyword>
<feature type="compositionally biased region" description="Polar residues" evidence="1">
    <location>
        <begin position="454"/>
        <end position="465"/>
    </location>
</feature>
<proteinExistence type="predicted"/>
<evidence type="ECO:0000313" key="2">
    <source>
        <dbReference type="EMBL" id="CAK9049206.1"/>
    </source>
</evidence>
<evidence type="ECO:0000256" key="1">
    <source>
        <dbReference type="SAM" id="MobiDB-lite"/>
    </source>
</evidence>
<name>A0ABP0MDI3_9DINO</name>
<feature type="region of interest" description="Disordered" evidence="1">
    <location>
        <begin position="410"/>
        <end position="513"/>
    </location>
</feature>
<evidence type="ECO:0000313" key="3">
    <source>
        <dbReference type="Proteomes" id="UP001642484"/>
    </source>
</evidence>